<keyword evidence="2" id="KW-1185">Reference proteome</keyword>
<dbReference type="GO" id="GO:0020037">
    <property type="term" value="F:heme binding"/>
    <property type="evidence" value="ECO:0007669"/>
    <property type="project" value="InterPro"/>
</dbReference>
<organism evidence="1 2">
    <name type="scientific">Steinernema hermaphroditum</name>
    <dbReference type="NCBI Taxonomy" id="289476"/>
    <lineage>
        <taxon>Eukaryota</taxon>
        <taxon>Metazoa</taxon>
        <taxon>Ecdysozoa</taxon>
        <taxon>Nematoda</taxon>
        <taxon>Chromadorea</taxon>
        <taxon>Rhabditida</taxon>
        <taxon>Tylenchina</taxon>
        <taxon>Panagrolaimomorpha</taxon>
        <taxon>Strongyloidoidea</taxon>
        <taxon>Steinernematidae</taxon>
        <taxon>Steinernema</taxon>
    </lineage>
</organism>
<proteinExistence type="predicted"/>
<evidence type="ECO:0000313" key="2">
    <source>
        <dbReference type="Proteomes" id="UP001175271"/>
    </source>
</evidence>
<accession>A0AA39HBF1</accession>
<dbReference type="EMBL" id="JAUCMV010000004">
    <property type="protein sequence ID" value="KAK0402741.1"/>
    <property type="molecule type" value="Genomic_DNA"/>
</dbReference>
<dbReference type="InterPro" id="IPR012292">
    <property type="entry name" value="Globin/Proto"/>
</dbReference>
<reference evidence="1" key="1">
    <citation type="submission" date="2023-06" db="EMBL/GenBank/DDBJ databases">
        <title>Genomic analysis of the entomopathogenic nematode Steinernema hermaphroditum.</title>
        <authorList>
            <person name="Schwarz E.M."/>
            <person name="Heppert J.K."/>
            <person name="Baniya A."/>
            <person name="Schwartz H.T."/>
            <person name="Tan C.-H."/>
            <person name="Antoshechkin I."/>
            <person name="Sternberg P.W."/>
            <person name="Goodrich-Blair H."/>
            <person name="Dillman A.R."/>
        </authorList>
    </citation>
    <scope>NUCLEOTIDE SEQUENCE</scope>
    <source>
        <strain evidence="1">PS9179</strain>
        <tissue evidence="1">Whole animal</tissue>
    </source>
</reference>
<comment type="caution">
    <text evidence="1">The sequence shown here is derived from an EMBL/GenBank/DDBJ whole genome shotgun (WGS) entry which is preliminary data.</text>
</comment>
<protein>
    <recommendedName>
        <fullName evidence="3">Globin family profile domain-containing protein</fullName>
    </recommendedName>
</protein>
<sequence length="210" mass="24311">MGCALLCPPRSEKNKINSECQAVVKKSGGVSYDLTREEKQILRIHWESTVLAQQPDLFLKTMRNSIDDSPKMLDVISCRMHDPNYENIEEWPKLIKMTKGNCAFFTKQIVFNQLEEAAVRKDSEMLGAIHIQYAPYGFKPTFLDIWQKHMVKNLEEVEFHTSEEKRLFIAAFSKLSTFLCTLMVVEYEDSMKSVRHGEKEIKKAETKIAL</sequence>
<dbReference type="Proteomes" id="UP001175271">
    <property type="component" value="Unassembled WGS sequence"/>
</dbReference>
<evidence type="ECO:0008006" key="3">
    <source>
        <dbReference type="Google" id="ProtNLM"/>
    </source>
</evidence>
<dbReference type="Gene3D" id="1.10.490.10">
    <property type="entry name" value="Globins"/>
    <property type="match status" value="1"/>
</dbReference>
<dbReference type="GO" id="GO:0019825">
    <property type="term" value="F:oxygen binding"/>
    <property type="evidence" value="ECO:0007669"/>
    <property type="project" value="InterPro"/>
</dbReference>
<gene>
    <name evidence="1" type="ORF">QR680_016506</name>
</gene>
<evidence type="ECO:0000313" key="1">
    <source>
        <dbReference type="EMBL" id="KAK0402741.1"/>
    </source>
</evidence>
<dbReference type="AlphaFoldDB" id="A0AA39HBF1"/>
<name>A0AA39HBF1_9BILA</name>